<protein>
    <submittedName>
        <fullName evidence="5">Peptidoglycan DD-metalloendopeptidase family protein</fullName>
    </submittedName>
</protein>
<dbReference type="SUPFAM" id="SSF53955">
    <property type="entry name" value="Lysozyme-like"/>
    <property type="match status" value="1"/>
</dbReference>
<name>A0ABV6GK03_9BACI</name>
<keyword evidence="2" id="KW-0472">Membrane</keyword>
<dbReference type="Proteomes" id="UP001589854">
    <property type="component" value="Unassembled WGS sequence"/>
</dbReference>
<accession>A0ABV6GK03</accession>
<dbReference type="InterPro" id="IPR011055">
    <property type="entry name" value="Dup_hybrid_motif"/>
</dbReference>
<comment type="caution">
    <text evidence="5">The sequence shown here is derived from an EMBL/GenBank/DDBJ whole genome shotgun (WGS) entry which is preliminary data.</text>
</comment>
<keyword evidence="6" id="KW-1185">Reference proteome</keyword>
<evidence type="ECO:0000256" key="1">
    <source>
        <dbReference type="SAM" id="MobiDB-lite"/>
    </source>
</evidence>
<dbReference type="InterPro" id="IPR023346">
    <property type="entry name" value="Lysozyme-like_dom_sf"/>
</dbReference>
<reference evidence="5 6" key="1">
    <citation type="submission" date="2024-09" db="EMBL/GenBank/DDBJ databases">
        <authorList>
            <person name="Sun Q."/>
            <person name="Mori K."/>
        </authorList>
    </citation>
    <scope>NUCLEOTIDE SEQUENCE [LARGE SCALE GENOMIC DNA]</scope>
    <source>
        <strain evidence="5 6">CCM 7228</strain>
    </source>
</reference>
<feature type="region of interest" description="Disordered" evidence="1">
    <location>
        <begin position="1"/>
        <end position="30"/>
    </location>
</feature>
<dbReference type="Pfam" id="PF01551">
    <property type="entry name" value="Peptidase_M23"/>
    <property type="match status" value="1"/>
</dbReference>
<feature type="compositionally biased region" description="Basic and acidic residues" evidence="1">
    <location>
        <begin position="1"/>
        <end position="24"/>
    </location>
</feature>
<evidence type="ECO:0000259" key="3">
    <source>
        <dbReference type="Pfam" id="PF01551"/>
    </source>
</evidence>
<keyword evidence="2" id="KW-1133">Transmembrane helix</keyword>
<proteinExistence type="predicted"/>
<dbReference type="Pfam" id="PF13406">
    <property type="entry name" value="SLT_2"/>
    <property type="match status" value="1"/>
</dbReference>
<evidence type="ECO:0000256" key="2">
    <source>
        <dbReference type="SAM" id="Phobius"/>
    </source>
</evidence>
<dbReference type="Gene3D" id="1.10.530.10">
    <property type="match status" value="1"/>
</dbReference>
<dbReference type="PANTHER" id="PTHR21666:SF270">
    <property type="entry name" value="MUREIN HYDROLASE ACTIVATOR ENVC"/>
    <property type="match status" value="1"/>
</dbReference>
<evidence type="ECO:0000259" key="4">
    <source>
        <dbReference type="Pfam" id="PF13406"/>
    </source>
</evidence>
<dbReference type="RefSeq" id="WP_378937343.1">
    <property type="nucleotide sequence ID" value="NZ_JBHLVO010000024.1"/>
</dbReference>
<keyword evidence="2" id="KW-0812">Transmembrane</keyword>
<dbReference type="InterPro" id="IPR016047">
    <property type="entry name" value="M23ase_b-sheet_dom"/>
</dbReference>
<dbReference type="CDD" id="cd12797">
    <property type="entry name" value="M23_peptidase"/>
    <property type="match status" value="1"/>
</dbReference>
<feature type="transmembrane region" description="Helical" evidence="2">
    <location>
        <begin position="61"/>
        <end position="85"/>
    </location>
</feature>
<dbReference type="SUPFAM" id="SSF51261">
    <property type="entry name" value="Duplicated hybrid motif"/>
    <property type="match status" value="1"/>
</dbReference>
<dbReference type="CDD" id="cd13399">
    <property type="entry name" value="Slt35-like"/>
    <property type="match status" value="1"/>
</dbReference>
<feature type="domain" description="Transglycosylase SLT" evidence="4">
    <location>
        <begin position="493"/>
        <end position="532"/>
    </location>
</feature>
<evidence type="ECO:0000313" key="6">
    <source>
        <dbReference type="Proteomes" id="UP001589854"/>
    </source>
</evidence>
<sequence length="702" mass="78616">MGLRKTPEEKQENPLARIAKDKLKQQASKKGKKVAKKLAKKGAKVAAKALKSAGVALAKTLLSLLGAVGLPLIVIVVGIIFLVIITSLVTSFMFGTGDGLEGSERNLHNYIVEQADKTVDMNSSIQRPYRVPHELIAVVIQLDAMTREDEKKVINEMSDTLSPTFIEGRYNEWTEKKTQVCEDGNCKPWSDVNRTDKWVTKLDDVDFWNGHTTFIHDPYTTEWETNTKITYRTDTWTETETYQEKVIEDYIEYVEVARYEFVDVPYTEMEYTYIEKSPGIYIWIQRPVTKYRKEKVLVIDVVPIERSEQNIITKTREVEKSKVVEIKTITKTRHQKFNTTESRTEDYANFDQMLNTYGLGMNDKRLIELNYMFSNGTIAYTDWLSGNANSGFGTDFGGFNGTIIPGNGVPAQYLEMYLAAEKKYGVDWYTLAAVHFVETGFSTHATMVSGVGAQSHMQFMPATWVGWKYNIGGGLVSSSLDITSLGVIKSGNGYGVDGDGDGKADPWNLSDAISTAAHYLSKNKYATDPRGAVFQYNHANWYVEKVMKNAQKFKTEAVYKPADGEMPTITDGDFMRPAAGPISSGYGPRWGKLHAGVDIAKKGTVPIVSVADGVVVRSYMSSSYGNCVIIRHNIRGKQFESLYAHMTHRAVRDGQQVSKGQFLGNMGNTGRSTGQHLHFGLYSPNWQQHANSLDPLLYIPLK</sequence>
<dbReference type="InterPro" id="IPR050570">
    <property type="entry name" value="Cell_wall_metabolism_enzyme"/>
</dbReference>
<gene>
    <name evidence="5" type="ORF">ACFFIX_20350</name>
</gene>
<dbReference type="PANTHER" id="PTHR21666">
    <property type="entry name" value="PEPTIDASE-RELATED"/>
    <property type="match status" value="1"/>
</dbReference>
<dbReference type="Gene3D" id="2.70.70.10">
    <property type="entry name" value="Glucose Permease (Domain IIA)"/>
    <property type="match status" value="1"/>
</dbReference>
<dbReference type="EMBL" id="JBHLVO010000024">
    <property type="protein sequence ID" value="MFC0273741.1"/>
    <property type="molecule type" value="Genomic_DNA"/>
</dbReference>
<feature type="domain" description="M23ase beta-sheet core" evidence="3">
    <location>
        <begin position="593"/>
        <end position="683"/>
    </location>
</feature>
<evidence type="ECO:0000313" key="5">
    <source>
        <dbReference type="EMBL" id="MFC0273741.1"/>
    </source>
</evidence>
<organism evidence="5 6">
    <name type="scientific">Metabacillus herbersteinensis</name>
    <dbReference type="NCBI Taxonomy" id="283816"/>
    <lineage>
        <taxon>Bacteria</taxon>
        <taxon>Bacillati</taxon>
        <taxon>Bacillota</taxon>
        <taxon>Bacilli</taxon>
        <taxon>Bacillales</taxon>
        <taxon>Bacillaceae</taxon>
        <taxon>Metabacillus</taxon>
    </lineage>
</organism>
<dbReference type="InterPro" id="IPR031304">
    <property type="entry name" value="SLT_2"/>
</dbReference>